<accession>A6HGV9</accession>
<name>A6HGV9_RAT</name>
<proteinExistence type="predicted"/>
<dbReference type="EMBL" id="CH473948">
    <property type="protein sequence ID" value="EDM05264.1"/>
    <property type="molecule type" value="Genomic_DNA"/>
</dbReference>
<sequence length="56" mass="6258">MDDGKVLFPLDQRLQPEHMLWHPRPCQSQVSSRLASRKTRIGNPLTATGGDPAFSL</sequence>
<evidence type="ECO:0000256" key="1">
    <source>
        <dbReference type="SAM" id="MobiDB-lite"/>
    </source>
</evidence>
<evidence type="ECO:0000313" key="3">
    <source>
        <dbReference type="Proteomes" id="UP000234681"/>
    </source>
</evidence>
<protein>
    <submittedName>
        <fullName evidence="2">RCG33359</fullName>
    </submittedName>
</protein>
<feature type="region of interest" description="Disordered" evidence="1">
    <location>
        <begin position="31"/>
        <end position="56"/>
    </location>
</feature>
<organism evidence="2 3">
    <name type="scientific">Rattus norvegicus</name>
    <name type="common">Rat</name>
    <dbReference type="NCBI Taxonomy" id="10116"/>
    <lineage>
        <taxon>Eukaryota</taxon>
        <taxon>Metazoa</taxon>
        <taxon>Chordata</taxon>
        <taxon>Craniata</taxon>
        <taxon>Vertebrata</taxon>
        <taxon>Euteleostomi</taxon>
        <taxon>Mammalia</taxon>
        <taxon>Eutheria</taxon>
        <taxon>Euarchontoglires</taxon>
        <taxon>Glires</taxon>
        <taxon>Rodentia</taxon>
        <taxon>Myomorpha</taxon>
        <taxon>Muroidea</taxon>
        <taxon>Muridae</taxon>
        <taxon>Murinae</taxon>
        <taxon>Rattus</taxon>
    </lineage>
</organism>
<gene>
    <name evidence="2" type="ORF">rCG_33359</name>
</gene>
<reference evidence="2 3" key="1">
    <citation type="submission" date="2005-07" db="EMBL/GenBank/DDBJ databases">
        <authorList>
            <person name="Mural R.J."/>
            <person name="Li P.W."/>
            <person name="Adams M.D."/>
            <person name="Amanatides P.G."/>
            <person name="Baden-Tillson H."/>
            <person name="Barnstead M."/>
            <person name="Chin S.H."/>
            <person name="Dew I."/>
            <person name="Evans C.A."/>
            <person name="Ferriera S."/>
            <person name="Flanigan M."/>
            <person name="Fosler C."/>
            <person name="Glodek A."/>
            <person name="Gu Z."/>
            <person name="Holt R.A."/>
            <person name="Jennings D."/>
            <person name="Kraft C.L."/>
            <person name="Lu F."/>
            <person name="Nguyen T."/>
            <person name="Nusskern D.R."/>
            <person name="Pfannkoch C.M."/>
            <person name="Sitter C."/>
            <person name="Sutton G.G."/>
            <person name="Venter J.C."/>
            <person name="Wang Z."/>
            <person name="Woodage T."/>
            <person name="Zheng X.H."/>
            <person name="Zhong F."/>
        </authorList>
    </citation>
    <scope>NUCLEOTIDE SEQUENCE [LARGE SCALE GENOMIC DNA]</scope>
    <source>
        <strain>BN</strain>
        <strain evidence="3">Sprague-Dawley</strain>
    </source>
</reference>
<evidence type="ECO:0000313" key="2">
    <source>
        <dbReference type="EMBL" id="EDM05264.1"/>
    </source>
</evidence>
<dbReference type="Proteomes" id="UP000234681">
    <property type="component" value="Chromosome 10"/>
</dbReference>
<dbReference type="AlphaFoldDB" id="A6HGV9"/>